<protein>
    <submittedName>
        <fullName evidence="2">SGNH/GDSL hydrolase family protein</fullName>
    </submittedName>
</protein>
<dbReference type="Proteomes" id="UP000636458">
    <property type="component" value="Unassembled WGS sequence"/>
</dbReference>
<reference evidence="2" key="1">
    <citation type="submission" date="2021-01" db="EMBL/GenBank/DDBJ databases">
        <title>Lacisediminihabitans sp. nov. strain G11-30, isolated from Antarctic Soil.</title>
        <authorList>
            <person name="Li J."/>
        </authorList>
    </citation>
    <scope>NUCLEOTIDE SEQUENCE</scope>
    <source>
        <strain evidence="2">G11-30</strain>
    </source>
</reference>
<dbReference type="AlphaFoldDB" id="A0A934VYW0"/>
<dbReference type="InterPro" id="IPR051532">
    <property type="entry name" value="Ester_Hydrolysis_Enzymes"/>
</dbReference>
<dbReference type="PANTHER" id="PTHR30383:SF5">
    <property type="entry name" value="SGNH HYDROLASE-TYPE ESTERASE DOMAIN-CONTAINING PROTEIN"/>
    <property type="match status" value="1"/>
</dbReference>
<accession>A0A934VYW0</accession>
<dbReference type="RefSeq" id="WP_200556668.1">
    <property type="nucleotide sequence ID" value="NZ_JAEPES010000004.1"/>
</dbReference>
<comment type="caution">
    <text evidence="2">The sequence shown here is derived from an EMBL/GenBank/DDBJ whole genome shotgun (WGS) entry which is preliminary data.</text>
</comment>
<proteinExistence type="predicted"/>
<dbReference type="InterPro" id="IPR036514">
    <property type="entry name" value="SGNH_hydro_sf"/>
</dbReference>
<name>A0A934VYW0_9MICO</name>
<keyword evidence="3" id="KW-1185">Reference proteome</keyword>
<dbReference type="InterPro" id="IPR013830">
    <property type="entry name" value="SGNH_hydro"/>
</dbReference>
<feature type="domain" description="SGNH hydrolase-type esterase" evidence="1">
    <location>
        <begin position="61"/>
        <end position="227"/>
    </location>
</feature>
<organism evidence="2 3">
    <name type="scientific">Lacisediminihabitans changchengi</name>
    <dbReference type="NCBI Taxonomy" id="2787634"/>
    <lineage>
        <taxon>Bacteria</taxon>
        <taxon>Bacillati</taxon>
        <taxon>Actinomycetota</taxon>
        <taxon>Actinomycetes</taxon>
        <taxon>Micrococcales</taxon>
        <taxon>Microbacteriaceae</taxon>
        <taxon>Lacisediminihabitans</taxon>
    </lineage>
</organism>
<dbReference type="PANTHER" id="PTHR30383">
    <property type="entry name" value="THIOESTERASE 1/PROTEASE 1/LYSOPHOSPHOLIPASE L1"/>
    <property type="match status" value="1"/>
</dbReference>
<dbReference type="Gene3D" id="3.40.50.1110">
    <property type="entry name" value="SGNH hydrolase"/>
    <property type="match status" value="1"/>
</dbReference>
<sequence length="250" mass="27171">MRLAVILLSSAAAATAATLAGRMLVLRRQRTGAAKLAATLHLNARWWKQQRALPGEIVYVALGDSAAQGVGASRPGRSYVGMLADHLRRRTGRTVRVANLSVSGARLREAIAVQLPLLTRFQPDLVTAAIGANDIASFEPGRFERELAVVYDALPPGSIVGDIPAFYFGSAERRVRAANEIVHRLAADRGFEVAPVHALTRRQGGARYALNQVAADFFHPNDRGYRVWASAFIPLLDRRFPRARSTAAQN</sequence>
<dbReference type="GO" id="GO:0004622">
    <property type="term" value="F:phosphatidylcholine lysophospholipase activity"/>
    <property type="evidence" value="ECO:0007669"/>
    <property type="project" value="TreeGrafter"/>
</dbReference>
<dbReference type="EMBL" id="JAEPES010000004">
    <property type="protein sequence ID" value="MBK4348467.1"/>
    <property type="molecule type" value="Genomic_DNA"/>
</dbReference>
<evidence type="ECO:0000313" key="3">
    <source>
        <dbReference type="Proteomes" id="UP000636458"/>
    </source>
</evidence>
<dbReference type="SUPFAM" id="SSF52266">
    <property type="entry name" value="SGNH hydrolase"/>
    <property type="match status" value="1"/>
</dbReference>
<gene>
    <name evidence="2" type="ORF">IV501_12545</name>
</gene>
<evidence type="ECO:0000259" key="1">
    <source>
        <dbReference type="Pfam" id="PF13472"/>
    </source>
</evidence>
<dbReference type="Pfam" id="PF13472">
    <property type="entry name" value="Lipase_GDSL_2"/>
    <property type="match status" value="1"/>
</dbReference>
<evidence type="ECO:0000313" key="2">
    <source>
        <dbReference type="EMBL" id="MBK4348467.1"/>
    </source>
</evidence>
<keyword evidence="2" id="KW-0378">Hydrolase</keyword>